<evidence type="ECO:0000259" key="6">
    <source>
        <dbReference type="Pfam" id="PF23659"/>
    </source>
</evidence>
<organism evidence="8 9">
    <name type="scientific">Porites lobata</name>
    <dbReference type="NCBI Taxonomy" id="104759"/>
    <lineage>
        <taxon>Eukaryota</taxon>
        <taxon>Metazoa</taxon>
        <taxon>Cnidaria</taxon>
        <taxon>Anthozoa</taxon>
        <taxon>Hexacorallia</taxon>
        <taxon>Scleractinia</taxon>
        <taxon>Fungiina</taxon>
        <taxon>Poritidae</taxon>
        <taxon>Porites</taxon>
    </lineage>
</organism>
<sequence length="796" mass="88770">MADWEEIKRLAADFQRAQLSSTAHKLSERNCIEIVQKLISLGLVEVIYTTDGKEYLTPQQLEREIKDELFVHGGRVNLVDLQQIISVDLSHIENKVSDIVKHDKNLIVVQGELIDNNYLDQVAEEINDTLQESGQVVISELSKTFSFATDFLLEVVEARLGTIIHGQLDQLERGVLFTEAFVARQMACIRGVFSAVTKPTPLSSLMTQYAFQEKLIYTDIDQLCAEGRISGSIQGRQDKAVFVPDIYSKTQTAWIDDFFKQNGYIEYDALSRLGITDGRQFLKKRFQKSKVQFLPTCCVGESLQDQVEAAIDEALSTAEWVDILPLLPSPFTAEDAGQLLQSCLKAAGRSSAHVFCDSIVVSEQFLQNCKDPFQQLMQDKAKTDSVKAPALFSELTRKDLASLGASGGGSDRQSKKEERRKKAAAGGSKGGGGGGGGGGGSGGGGGGRGGRESKTQKVRDKKKDRAREEEVEEFTRPKQSSTELPFVSVEEISEELQKRFPSCSEELVEELANHLFRPLTQSYQEVARSVFLATGDKKRKSHSEVQEKVNVLWANAKLFDKGIKLFNDDVQVQLCRHLLKTVCTDIANQAVSLLAAEHMLTINDDSALTTEDRLKIISKLPEKIKPELVKLNSTLNGKETEEFFNQFDVICGPEFCEFMLKKLDKKRERQLTVERRCALQEQLRQENEPAMALHLAAAVLFQHYTGCMLHAPGRCVPQIIGFLKDKLTPESYDKLNQYVTLVIKKLSGTEDSSVKNGHESESAEDQEEKTTAAQLEEGLEEIKRIALEIKKVKEDT</sequence>
<dbReference type="InterPro" id="IPR056580">
    <property type="entry name" value="Ufl1_dom"/>
</dbReference>
<dbReference type="Pfam" id="PF23659">
    <property type="entry name" value="UFL1"/>
    <property type="match status" value="1"/>
</dbReference>
<protein>
    <recommendedName>
        <fullName evidence="10">E3 UFM1-protein ligase 1 homolog</fullName>
    </recommendedName>
</protein>
<feature type="compositionally biased region" description="Basic and acidic residues" evidence="4">
    <location>
        <begin position="752"/>
        <end position="761"/>
    </location>
</feature>
<feature type="domain" description="E3 UFM1-protein ligase 1-like N-terminal" evidence="5">
    <location>
        <begin position="6"/>
        <end position="282"/>
    </location>
</feature>
<evidence type="ECO:0000256" key="4">
    <source>
        <dbReference type="SAM" id="MobiDB-lite"/>
    </source>
</evidence>
<evidence type="ECO:0008006" key="10">
    <source>
        <dbReference type="Google" id="ProtNLM"/>
    </source>
</evidence>
<dbReference type="Pfam" id="PF09743">
    <property type="entry name" value="E3_UFM1_ligase"/>
    <property type="match status" value="1"/>
</dbReference>
<dbReference type="Proteomes" id="UP001159405">
    <property type="component" value="Unassembled WGS sequence"/>
</dbReference>
<evidence type="ECO:0000313" key="8">
    <source>
        <dbReference type="EMBL" id="CAH3176666.1"/>
    </source>
</evidence>
<evidence type="ECO:0000259" key="7">
    <source>
        <dbReference type="Pfam" id="PF25041"/>
    </source>
</evidence>
<accession>A0ABN8RBJ3</accession>
<comment type="caution">
    <text evidence="8">The sequence shown here is derived from an EMBL/GenBank/DDBJ whole genome shotgun (WGS) entry which is preliminary data.</text>
</comment>
<dbReference type="InterPro" id="IPR056761">
    <property type="entry name" value="Ufl1-like_C"/>
</dbReference>
<keyword evidence="2" id="KW-0808">Transferase</keyword>
<feature type="domain" description="E3 UFM1-protein ligase 1-like" evidence="6">
    <location>
        <begin position="542"/>
        <end position="663"/>
    </location>
</feature>
<reference evidence="8 9" key="1">
    <citation type="submission" date="2022-05" db="EMBL/GenBank/DDBJ databases">
        <authorList>
            <consortium name="Genoscope - CEA"/>
            <person name="William W."/>
        </authorList>
    </citation>
    <scope>NUCLEOTIDE SEQUENCE [LARGE SCALE GENOMIC DNA]</scope>
</reference>
<dbReference type="PANTHER" id="PTHR31057:SF0">
    <property type="entry name" value="E3 UFM1-PROTEIN LIGASE 1"/>
    <property type="match status" value="1"/>
</dbReference>
<feature type="domain" description="E3 UFM1-protein ligase-like C-terminal" evidence="7">
    <location>
        <begin position="668"/>
        <end position="785"/>
    </location>
</feature>
<proteinExistence type="inferred from homology"/>
<feature type="compositionally biased region" description="Gly residues" evidence="4">
    <location>
        <begin position="427"/>
        <end position="448"/>
    </location>
</feature>
<dbReference type="Pfam" id="PF25870">
    <property type="entry name" value="WHD_UFL1_5th"/>
    <property type="match status" value="1"/>
</dbReference>
<evidence type="ECO:0000256" key="1">
    <source>
        <dbReference type="ARBA" id="ARBA00010789"/>
    </source>
</evidence>
<evidence type="ECO:0000256" key="2">
    <source>
        <dbReference type="ARBA" id="ARBA00022679"/>
    </source>
</evidence>
<evidence type="ECO:0000256" key="3">
    <source>
        <dbReference type="ARBA" id="ARBA00022786"/>
    </source>
</evidence>
<evidence type="ECO:0000259" key="5">
    <source>
        <dbReference type="Pfam" id="PF09743"/>
    </source>
</evidence>
<comment type="similarity">
    <text evidence="1">Belongs to the UFL1 family.</text>
</comment>
<evidence type="ECO:0000313" key="9">
    <source>
        <dbReference type="Proteomes" id="UP001159405"/>
    </source>
</evidence>
<dbReference type="Pfam" id="PF25041">
    <property type="entry name" value="UFL1_C"/>
    <property type="match status" value="1"/>
</dbReference>
<gene>
    <name evidence="8" type="ORF">PLOB_00018358</name>
</gene>
<dbReference type="EMBL" id="CALNXK010000215">
    <property type="protein sequence ID" value="CAH3176666.1"/>
    <property type="molecule type" value="Genomic_DNA"/>
</dbReference>
<feature type="region of interest" description="Disordered" evidence="4">
    <location>
        <begin position="402"/>
        <end position="485"/>
    </location>
</feature>
<name>A0ABN8RBJ3_9CNID</name>
<dbReference type="PANTHER" id="PTHR31057">
    <property type="entry name" value="E3 UFM1-PROTEIN LIGASE 1"/>
    <property type="match status" value="1"/>
</dbReference>
<keyword evidence="3" id="KW-0833">Ubl conjugation pathway</keyword>
<dbReference type="InterPro" id="IPR018611">
    <property type="entry name" value="Ufl1"/>
</dbReference>
<keyword evidence="9" id="KW-1185">Reference proteome</keyword>
<dbReference type="InterPro" id="IPR056579">
    <property type="entry name" value="Ufl1_N"/>
</dbReference>
<feature type="compositionally biased region" description="Basic and acidic residues" evidence="4">
    <location>
        <begin position="449"/>
        <end position="476"/>
    </location>
</feature>
<feature type="region of interest" description="Disordered" evidence="4">
    <location>
        <begin position="751"/>
        <end position="774"/>
    </location>
</feature>